<comment type="caution">
    <text evidence="3">The sequence shown here is derived from an EMBL/GenBank/DDBJ whole genome shotgun (WGS) entry which is preliminary data.</text>
</comment>
<accession>A0A8J3DB56</accession>
<feature type="transmembrane region" description="Helical" evidence="1">
    <location>
        <begin position="290"/>
        <end position="308"/>
    </location>
</feature>
<evidence type="ECO:0000313" key="4">
    <source>
        <dbReference type="Proteomes" id="UP000598271"/>
    </source>
</evidence>
<dbReference type="EMBL" id="BMXF01000003">
    <property type="protein sequence ID" value="GHB78203.1"/>
    <property type="molecule type" value="Genomic_DNA"/>
</dbReference>
<organism evidence="3 4">
    <name type="scientific">Persicitalea jodogahamensis</name>
    <dbReference type="NCBI Taxonomy" id="402147"/>
    <lineage>
        <taxon>Bacteria</taxon>
        <taxon>Pseudomonadati</taxon>
        <taxon>Bacteroidota</taxon>
        <taxon>Cytophagia</taxon>
        <taxon>Cytophagales</taxon>
        <taxon>Spirosomataceae</taxon>
        <taxon>Persicitalea</taxon>
    </lineage>
</organism>
<dbReference type="AlphaFoldDB" id="A0A8J3DB56"/>
<keyword evidence="1" id="KW-0812">Transmembrane</keyword>
<feature type="transmembrane region" description="Helical" evidence="1">
    <location>
        <begin position="37"/>
        <end position="54"/>
    </location>
</feature>
<evidence type="ECO:0000313" key="3">
    <source>
        <dbReference type="EMBL" id="GHB78203.1"/>
    </source>
</evidence>
<sequence>MTLYLVYLLKLSASLALVGLFYQLVLRRLTFYHWNRWYLMVYSALAFFIPLINLNQVLPPEKLAGIPTMAETRFIASGDAGLSDDSKVQTRSNLNQEIPSQLPILEKSDSGVFIPHLLVACIISGIALLLLRFAFYLISFARIKARSQLVSNADGIKVYHADRKILPFSFGNAIFYNPDLHKASDLEEIMRHELVHVRQRHTLDILFAELLCILNWYNPFAWLIRHAIRQNLEFIADREVLENGTDARTYQFLLLKVAGVPEFRLANQFNFSSLKQRIIMMNRLKSTRIYLVRFLYLIPVTLALLAFFRTELDTFSAKGQLMVPIESSEVEFEYLAGILMDAETGEPIANLALEKTVSKIVKKGINWSSVPIKTLETISTDEDGFYFWKIDVRDQPDGDYVYELKPIGEKYRDISPSVHHSNRRYSYANPNFNIQFVNENGKSGHQDFYRVWNEIEPRGGRVQMESKDAKDLLLKKLPEFVARNRLIVDFKKEYWKPLKIITKFRNGYFNKDRHLLGYEGGLEFYLDGDKVDYEEINREFRGYLIEPAKREYDEAGIRSGIYNKLFYLTFPVFRKPPDQVLLTDQNVEWVQPEDFDLAILEKEPYMLDGFRQTYGTSSNLMPLKSEIKRIAVFKGKLARYYDRKLDKLWWIETRPADEVMERPAFVSR</sequence>
<dbReference type="Pfam" id="PF05569">
    <property type="entry name" value="Peptidase_M56"/>
    <property type="match status" value="1"/>
</dbReference>
<keyword evidence="4" id="KW-1185">Reference proteome</keyword>
<dbReference type="InterPro" id="IPR008756">
    <property type="entry name" value="Peptidase_M56"/>
</dbReference>
<dbReference type="Proteomes" id="UP000598271">
    <property type="component" value="Unassembled WGS sequence"/>
</dbReference>
<name>A0A8J3DB56_9BACT</name>
<keyword evidence="1" id="KW-0472">Membrane</keyword>
<dbReference type="PANTHER" id="PTHR34978">
    <property type="entry name" value="POSSIBLE SENSOR-TRANSDUCER PROTEIN BLAR"/>
    <property type="match status" value="1"/>
</dbReference>
<dbReference type="RefSeq" id="WP_189565854.1">
    <property type="nucleotide sequence ID" value="NZ_BMXF01000003.1"/>
</dbReference>
<evidence type="ECO:0000259" key="2">
    <source>
        <dbReference type="Pfam" id="PF05569"/>
    </source>
</evidence>
<dbReference type="InterPro" id="IPR052173">
    <property type="entry name" value="Beta-lactam_resp_regulator"/>
</dbReference>
<keyword evidence="1" id="KW-1133">Transmembrane helix</keyword>
<reference evidence="3 4" key="1">
    <citation type="journal article" date="2014" name="Int. J. Syst. Evol. Microbiol.">
        <title>Complete genome sequence of Corynebacterium casei LMG S-19264T (=DSM 44701T), isolated from a smear-ripened cheese.</title>
        <authorList>
            <consortium name="US DOE Joint Genome Institute (JGI-PGF)"/>
            <person name="Walter F."/>
            <person name="Albersmeier A."/>
            <person name="Kalinowski J."/>
            <person name="Ruckert C."/>
        </authorList>
    </citation>
    <scope>NUCLEOTIDE SEQUENCE [LARGE SCALE GENOMIC DNA]</scope>
    <source>
        <strain evidence="3 4">KCTC 12866</strain>
    </source>
</reference>
<feature type="transmembrane region" description="Helical" evidence="1">
    <location>
        <begin position="6"/>
        <end position="25"/>
    </location>
</feature>
<gene>
    <name evidence="3" type="ORF">GCM10007390_35550</name>
</gene>
<protein>
    <recommendedName>
        <fullName evidence="2">Peptidase M56 domain-containing protein</fullName>
    </recommendedName>
</protein>
<feature type="domain" description="Peptidase M56" evidence="2">
    <location>
        <begin position="31"/>
        <end position="281"/>
    </location>
</feature>
<feature type="transmembrane region" description="Helical" evidence="1">
    <location>
        <begin position="113"/>
        <end position="138"/>
    </location>
</feature>
<dbReference type="PANTHER" id="PTHR34978:SF3">
    <property type="entry name" value="SLR0241 PROTEIN"/>
    <property type="match status" value="1"/>
</dbReference>
<dbReference type="CDD" id="cd07341">
    <property type="entry name" value="M56_BlaR1_MecR1_like"/>
    <property type="match status" value="1"/>
</dbReference>
<evidence type="ECO:0000256" key="1">
    <source>
        <dbReference type="SAM" id="Phobius"/>
    </source>
</evidence>
<proteinExistence type="predicted"/>